<organism evidence="4 5">
    <name type="scientific">Megasphaera massiliensis</name>
    <dbReference type="NCBI Taxonomy" id="1232428"/>
    <lineage>
        <taxon>Bacteria</taxon>
        <taxon>Bacillati</taxon>
        <taxon>Bacillota</taxon>
        <taxon>Negativicutes</taxon>
        <taxon>Veillonellales</taxon>
        <taxon>Veillonellaceae</taxon>
        <taxon>Megasphaera</taxon>
    </lineage>
</organism>
<protein>
    <submittedName>
        <fullName evidence="4">DNA-processing protein DprA</fullName>
    </submittedName>
</protein>
<dbReference type="Pfam" id="PF02481">
    <property type="entry name" value="DNA_processg_A"/>
    <property type="match status" value="1"/>
</dbReference>
<dbReference type="Gene3D" id="3.40.50.450">
    <property type="match status" value="1"/>
</dbReference>
<dbReference type="SUPFAM" id="SSF102405">
    <property type="entry name" value="MCP/YpsA-like"/>
    <property type="match status" value="1"/>
</dbReference>
<dbReference type="InterPro" id="IPR036388">
    <property type="entry name" value="WH-like_DNA-bd_sf"/>
</dbReference>
<sequence length="374" mass="41120">MSGITEETMYAAALQSLPGLGSRRLKVILDRYRSAKAAWNTSWDDDLRRRLRFSPTSFGKLIEERNVFDWDGFSRKLSFYGVRPIALWDDDYPCWLPFIAQPPLVLFCQGTMASDRYTLAMVGSRKASPYGLNAAETLAMSLAERGITLVSGGARGIDTRIHRGALNGKGRTIVVAANGLDRTYPRENKRLFRDIVDNGGAILSEYTFGTEPRAQHFPARNRIIAGMAAATVVIEAALGSGSLITADFALEEGRDVFAMPGSIFAETSKGTNRLLQMGAMALTDTDDILQVFEHRGWLIPTAAEGGEEIDFDETERQVLAALSMERAIPAEDLMLTTGLPLPKLLHTLLRLQLKKAVEELPGGYIRCAAAAFRL</sequence>
<accession>A0ABT1SP70</accession>
<dbReference type="InterPro" id="IPR057666">
    <property type="entry name" value="DrpA_SLOG"/>
</dbReference>
<dbReference type="Proteomes" id="UP001206692">
    <property type="component" value="Unassembled WGS sequence"/>
</dbReference>
<evidence type="ECO:0000259" key="3">
    <source>
        <dbReference type="Pfam" id="PF17782"/>
    </source>
</evidence>
<evidence type="ECO:0000313" key="5">
    <source>
        <dbReference type="Proteomes" id="UP001206692"/>
    </source>
</evidence>
<proteinExistence type="inferred from homology"/>
<comment type="similarity">
    <text evidence="1">Belongs to the DprA/Smf family.</text>
</comment>
<gene>
    <name evidence="4" type="primary">dprA</name>
    <name evidence="4" type="ORF">NE675_01070</name>
</gene>
<dbReference type="Gene3D" id="1.10.10.10">
    <property type="entry name" value="Winged helix-like DNA-binding domain superfamily/Winged helix DNA-binding domain"/>
    <property type="match status" value="1"/>
</dbReference>
<name>A0ABT1SP70_9FIRM</name>
<dbReference type="PANTHER" id="PTHR43022">
    <property type="entry name" value="PROTEIN SMF"/>
    <property type="match status" value="1"/>
</dbReference>
<keyword evidence="5" id="KW-1185">Reference proteome</keyword>
<dbReference type="PANTHER" id="PTHR43022:SF1">
    <property type="entry name" value="PROTEIN SMF"/>
    <property type="match status" value="1"/>
</dbReference>
<feature type="domain" description="DprA winged helix" evidence="3">
    <location>
        <begin position="312"/>
        <end position="363"/>
    </location>
</feature>
<evidence type="ECO:0000256" key="1">
    <source>
        <dbReference type="ARBA" id="ARBA00006525"/>
    </source>
</evidence>
<comment type="caution">
    <text evidence="4">The sequence shown here is derived from an EMBL/GenBank/DDBJ whole genome shotgun (WGS) entry which is preliminary data.</text>
</comment>
<dbReference type="InterPro" id="IPR003488">
    <property type="entry name" value="DprA"/>
</dbReference>
<dbReference type="Pfam" id="PF17782">
    <property type="entry name" value="WHD_DprA"/>
    <property type="match status" value="1"/>
</dbReference>
<dbReference type="InterPro" id="IPR041614">
    <property type="entry name" value="DprA_WH"/>
</dbReference>
<evidence type="ECO:0000313" key="4">
    <source>
        <dbReference type="EMBL" id="MCQ5341629.1"/>
    </source>
</evidence>
<evidence type="ECO:0000259" key="2">
    <source>
        <dbReference type="Pfam" id="PF02481"/>
    </source>
</evidence>
<feature type="domain" description="Smf/DprA SLOG" evidence="2">
    <location>
        <begin position="85"/>
        <end position="292"/>
    </location>
</feature>
<dbReference type="EMBL" id="JANGEW010000001">
    <property type="protein sequence ID" value="MCQ5341629.1"/>
    <property type="molecule type" value="Genomic_DNA"/>
</dbReference>
<dbReference type="NCBIfam" id="TIGR00732">
    <property type="entry name" value="dprA"/>
    <property type="match status" value="1"/>
</dbReference>
<reference evidence="4 5" key="1">
    <citation type="submission" date="2022-06" db="EMBL/GenBank/DDBJ databases">
        <title>Isolation of gut microbiota from human fecal samples.</title>
        <authorList>
            <person name="Pamer E.G."/>
            <person name="Barat B."/>
            <person name="Waligurski E."/>
            <person name="Medina S."/>
            <person name="Paddock L."/>
            <person name="Mostad J."/>
        </authorList>
    </citation>
    <scope>NUCLEOTIDE SEQUENCE [LARGE SCALE GENOMIC DNA]</scope>
    <source>
        <strain evidence="4 5">DFI.1.1</strain>
    </source>
</reference>
<dbReference type="RefSeq" id="WP_227163088.1">
    <property type="nucleotide sequence ID" value="NZ_JAJCIO010000001.1"/>
</dbReference>